<evidence type="ECO:0000256" key="4">
    <source>
        <dbReference type="ARBA" id="ARBA00023163"/>
    </source>
</evidence>
<dbReference type="AlphaFoldDB" id="A0A2R6QFL4"/>
<evidence type="ECO:0000256" key="5">
    <source>
        <dbReference type="ARBA" id="ARBA00023242"/>
    </source>
</evidence>
<dbReference type="Gramene" id="PSS07420">
    <property type="protein sequence ID" value="PSS07420"/>
    <property type="gene ID" value="CEY00_Acc17766"/>
</dbReference>
<feature type="compositionally biased region" description="Low complexity" evidence="6">
    <location>
        <begin position="115"/>
        <end position="127"/>
    </location>
</feature>
<reference evidence="8 9" key="1">
    <citation type="submission" date="2017-07" db="EMBL/GenBank/DDBJ databases">
        <title>An improved, manually edited Actinidia chinensis var. chinensis (kiwifruit) genome highlights the challenges associated with draft genomes and gene prediction in plants.</title>
        <authorList>
            <person name="Pilkington S."/>
            <person name="Crowhurst R."/>
            <person name="Hilario E."/>
            <person name="Nardozza S."/>
            <person name="Fraser L."/>
            <person name="Peng Y."/>
            <person name="Gunaseelan K."/>
            <person name="Simpson R."/>
            <person name="Tahir J."/>
            <person name="Deroles S."/>
            <person name="Templeton K."/>
            <person name="Luo Z."/>
            <person name="Davy M."/>
            <person name="Cheng C."/>
            <person name="Mcneilage M."/>
            <person name="Scaglione D."/>
            <person name="Liu Y."/>
            <person name="Zhang Q."/>
            <person name="Datson P."/>
            <person name="De Silva N."/>
            <person name="Gardiner S."/>
            <person name="Bassett H."/>
            <person name="Chagne D."/>
            <person name="Mccallum J."/>
            <person name="Dzierzon H."/>
            <person name="Deng C."/>
            <person name="Wang Y.-Y."/>
            <person name="Barron N."/>
            <person name="Manako K."/>
            <person name="Bowen J."/>
            <person name="Foster T."/>
            <person name="Erridge Z."/>
            <person name="Tiffin H."/>
            <person name="Waite C."/>
            <person name="Davies K."/>
            <person name="Grierson E."/>
            <person name="Laing W."/>
            <person name="Kirk R."/>
            <person name="Chen X."/>
            <person name="Wood M."/>
            <person name="Montefiori M."/>
            <person name="Brummell D."/>
            <person name="Schwinn K."/>
            <person name="Catanach A."/>
            <person name="Fullerton C."/>
            <person name="Li D."/>
            <person name="Meiyalaghan S."/>
            <person name="Nieuwenhuizen N."/>
            <person name="Read N."/>
            <person name="Prakash R."/>
            <person name="Hunter D."/>
            <person name="Zhang H."/>
            <person name="Mckenzie M."/>
            <person name="Knabel M."/>
            <person name="Harris A."/>
            <person name="Allan A."/>
            <person name="Chen A."/>
            <person name="Janssen B."/>
            <person name="Plunkett B."/>
            <person name="Dwamena C."/>
            <person name="Voogd C."/>
            <person name="Leif D."/>
            <person name="Lafferty D."/>
            <person name="Souleyre E."/>
            <person name="Varkonyi-Gasic E."/>
            <person name="Gambi F."/>
            <person name="Hanley J."/>
            <person name="Yao J.-L."/>
            <person name="Cheung J."/>
            <person name="David K."/>
            <person name="Warren B."/>
            <person name="Marsh K."/>
            <person name="Snowden K."/>
            <person name="Lin-Wang K."/>
            <person name="Brian L."/>
            <person name="Martinez-Sanchez M."/>
            <person name="Wang M."/>
            <person name="Ileperuma N."/>
            <person name="Macnee N."/>
            <person name="Campin R."/>
            <person name="Mcatee P."/>
            <person name="Drummond R."/>
            <person name="Espley R."/>
            <person name="Ireland H."/>
            <person name="Wu R."/>
            <person name="Atkinson R."/>
            <person name="Karunairetnam S."/>
            <person name="Bulley S."/>
            <person name="Chunkath S."/>
            <person name="Hanley Z."/>
            <person name="Storey R."/>
            <person name="Thrimawithana A."/>
            <person name="Thomson S."/>
            <person name="David C."/>
            <person name="Testolin R."/>
        </authorList>
    </citation>
    <scope>NUCLEOTIDE SEQUENCE [LARGE SCALE GENOMIC DNA]</scope>
    <source>
        <strain evidence="9">cv. Red5</strain>
        <tissue evidence="8">Young leaf</tissue>
    </source>
</reference>
<protein>
    <submittedName>
        <fullName evidence="8">Transcription factor bHLH68 like</fullName>
    </submittedName>
</protein>
<accession>A0A2R6QFL4</accession>
<dbReference type="SUPFAM" id="SSF47459">
    <property type="entry name" value="HLH, helix-loop-helix DNA-binding domain"/>
    <property type="match status" value="1"/>
</dbReference>
<dbReference type="InterPro" id="IPR036638">
    <property type="entry name" value="HLH_DNA-bd_sf"/>
</dbReference>
<evidence type="ECO:0000256" key="2">
    <source>
        <dbReference type="ARBA" id="ARBA00023015"/>
    </source>
</evidence>
<evidence type="ECO:0000256" key="3">
    <source>
        <dbReference type="ARBA" id="ARBA00023125"/>
    </source>
</evidence>
<comment type="subcellular location">
    <subcellularLocation>
        <location evidence="1">Nucleus</location>
    </subcellularLocation>
</comment>
<dbReference type="Proteomes" id="UP000241394">
    <property type="component" value="Chromosome LG16"/>
</dbReference>
<name>A0A2R6QFL4_ACTCC</name>
<feature type="region of interest" description="Disordered" evidence="6">
    <location>
        <begin position="102"/>
        <end position="169"/>
    </location>
</feature>
<evidence type="ECO:0000313" key="9">
    <source>
        <dbReference type="Proteomes" id="UP000241394"/>
    </source>
</evidence>
<dbReference type="GO" id="GO:0005634">
    <property type="term" value="C:nucleus"/>
    <property type="evidence" value="ECO:0007669"/>
    <property type="project" value="UniProtKB-SubCell"/>
</dbReference>
<keyword evidence="5" id="KW-0539">Nucleus</keyword>
<feature type="compositionally biased region" description="Polar residues" evidence="6">
    <location>
        <begin position="225"/>
        <end position="237"/>
    </location>
</feature>
<dbReference type="OMA" id="HTSECIS"/>
<keyword evidence="3" id="KW-0238">DNA-binding</keyword>
<keyword evidence="4" id="KW-0804">Transcription</keyword>
<gene>
    <name evidence="8" type="ORF">CEY00_Acc17766</name>
</gene>
<dbReference type="OrthoDB" id="1839773at2759"/>
<dbReference type="InterPro" id="IPR011598">
    <property type="entry name" value="bHLH_dom"/>
</dbReference>
<dbReference type="PANTHER" id="PTHR16223:SF53">
    <property type="entry name" value="TRANSCRIPTION FACTOR BHLH68-LIKE"/>
    <property type="match status" value="1"/>
</dbReference>
<dbReference type="EMBL" id="NKQK01000016">
    <property type="protein sequence ID" value="PSS07420.1"/>
    <property type="molecule type" value="Genomic_DNA"/>
</dbReference>
<evidence type="ECO:0000313" key="8">
    <source>
        <dbReference type="EMBL" id="PSS07420.1"/>
    </source>
</evidence>
<feature type="region of interest" description="Disordered" evidence="6">
    <location>
        <begin position="221"/>
        <end position="243"/>
    </location>
</feature>
<proteinExistence type="predicted"/>
<comment type="caution">
    <text evidence="8">The sequence shown here is derived from an EMBL/GenBank/DDBJ whole genome shotgun (WGS) entry which is preliminary data.</text>
</comment>
<dbReference type="InterPro" id="IPR045239">
    <property type="entry name" value="bHLH95_bHLH"/>
</dbReference>
<keyword evidence="9" id="KW-1185">Reference proteome</keyword>
<organism evidence="8 9">
    <name type="scientific">Actinidia chinensis var. chinensis</name>
    <name type="common">Chinese soft-hair kiwi</name>
    <dbReference type="NCBI Taxonomy" id="1590841"/>
    <lineage>
        <taxon>Eukaryota</taxon>
        <taxon>Viridiplantae</taxon>
        <taxon>Streptophyta</taxon>
        <taxon>Embryophyta</taxon>
        <taxon>Tracheophyta</taxon>
        <taxon>Spermatophyta</taxon>
        <taxon>Magnoliopsida</taxon>
        <taxon>eudicotyledons</taxon>
        <taxon>Gunneridae</taxon>
        <taxon>Pentapetalae</taxon>
        <taxon>asterids</taxon>
        <taxon>Ericales</taxon>
        <taxon>Actinidiaceae</taxon>
        <taxon>Actinidia</taxon>
    </lineage>
</organism>
<evidence type="ECO:0000256" key="6">
    <source>
        <dbReference type="SAM" id="MobiDB-lite"/>
    </source>
</evidence>
<dbReference type="GO" id="GO:0046983">
    <property type="term" value="F:protein dimerization activity"/>
    <property type="evidence" value="ECO:0007669"/>
    <property type="project" value="InterPro"/>
</dbReference>
<dbReference type="PANTHER" id="PTHR16223">
    <property type="entry name" value="TRANSCRIPTION FACTOR BHLH83-RELATED"/>
    <property type="match status" value="1"/>
</dbReference>
<reference evidence="9" key="2">
    <citation type="journal article" date="2018" name="BMC Genomics">
        <title>A manually annotated Actinidia chinensis var. chinensis (kiwifruit) genome highlights the challenges associated with draft genomes and gene prediction in plants.</title>
        <authorList>
            <person name="Pilkington S.M."/>
            <person name="Crowhurst R."/>
            <person name="Hilario E."/>
            <person name="Nardozza S."/>
            <person name="Fraser L."/>
            <person name="Peng Y."/>
            <person name="Gunaseelan K."/>
            <person name="Simpson R."/>
            <person name="Tahir J."/>
            <person name="Deroles S.C."/>
            <person name="Templeton K."/>
            <person name="Luo Z."/>
            <person name="Davy M."/>
            <person name="Cheng C."/>
            <person name="McNeilage M."/>
            <person name="Scaglione D."/>
            <person name="Liu Y."/>
            <person name="Zhang Q."/>
            <person name="Datson P."/>
            <person name="De Silva N."/>
            <person name="Gardiner S.E."/>
            <person name="Bassett H."/>
            <person name="Chagne D."/>
            <person name="McCallum J."/>
            <person name="Dzierzon H."/>
            <person name="Deng C."/>
            <person name="Wang Y.Y."/>
            <person name="Barron L."/>
            <person name="Manako K."/>
            <person name="Bowen J."/>
            <person name="Foster T.M."/>
            <person name="Erridge Z.A."/>
            <person name="Tiffin H."/>
            <person name="Waite C.N."/>
            <person name="Davies K.M."/>
            <person name="Grierson E.P."/>
            <person name="Laing W.A."/>
            <person name="Kirk R."/>
            <person name="Chen X."/>
            <person name="Wood M."/>
            <person name="Montefiori M."/>
            <person name="Brummell D.A."/>
            <person name="Schwinn K.E."/>
            <person name="Catanach A."/>
            <person name="Fullerton C."/>
            <person name="Li D."/>
            <person name="Meiyalaghan S."/>
            <person name="Nieuwenhuizen N."/>
            <person name="Read N."/>
            <person name="Prakash R."/>
            <person name="Hunter D."/>
            <person name="Zhang H."/>
            <person name="McKenzie M."/>
            <person name="Knabel M."/>
            <person name="Harris A."/>
            <person name="Allan A.C."/>
            <person name="Gleave A."/>
            <person name="Chen A."/>
            <person name="Janssen B.J."/>
            <person name="Plunkett B."/>
            <person name="Ampomah-Dwamena C."/>
            <person name="Voogd C."/>
            <person name="Leif D."/>
            <person name="Lafferty D."/>
            <person name="Souleyre E.J.F."/>
            <person name="Varkonyi-Gasic E."/>
            <person name="Gambi F."/>
            <person name="Hanley J."/>
            <person name="Yao J.L."/>
            <person name="Cheung J."/>
            <person name="David K.M."/>
            <person name="Warren B."/>
            <person name="Marsh K."/>
            <person name="Snowden K.C."/>
            <person name="Lin-Wang K."/>
            <person name="Brian L."/>
            <person name="Martinez-Sanchez M."/>
            <person name="Wang M."/>
            <person name="Ileperuma N."/>
            <person name="Macnee N."/>
            <person name="Campin R."/>
            <person name="McAtee P."/>
            <person name="Drummond R.S.M."/>
            <person name="Espley R.V."/>
            <person name="Ireland H.S."/>
            <person name="Wu R."/>
            <person name="Atkinson R.G."/>
            <person name="Karunairetnam S."/>
            <person name="Bulley S."/>
            <person name="Chunkath S."/>
            <person name="Hanley Z."/>
            <person name="Storey R."/>
            <person name="Thrimawithana A.H."/>
            <person name="Thomson S."/>
            <person name="David C."/>
            <person name="Testolin R."/>
            <person name="Huang H."/>
            <person name="Hellens R.P."/>
            <person name="Schaffer R.J."/>
        </authorList>
    </citation>
    <scope>NUCLEOTIDE SEQUENCE [LARGE SCALE GENOMIC DNA]</scope>
    <source>
        <strain evidence="9">cv. Red5</strain>
    </source>
</reference>
<dbReference type="GO" id="GO:0000981">
    <property type="term" value="F:DNA-binding transcription factor activity, RNA polymerase II-specific"/>
    <property type="evidence" value="ECO:0007669"/>
    <property type="project" value="TreeGrafter"/>
</dbReference>
<dbReference type="InterPro" id="IPR045843">
    <property type="entry name" value="IND-like"/>
</dbReference>
<dbReference type="InParanoid" id="A0A2R6QFL4"/>
<dbReference type="STRING" id="1590841.A0A2R6QFL4"/>
<evidence type="ECO:0000256" key="1">
    <source>
        <dbReference type="ARBA" id="ARBA00004123"/>
    </source>
</evidence>
<feature type="domain" description="BHLH" evidence="7">
    <location>
        <begin position="161"/>
        <end position="210"/>
    </location>
</feature>
<evidence type="ECO:0000259" key="7">
    <source>
        <dbReference type="PROSITE" id="PS50888"/>
    </source>
</evidence>
<dbReference type="PROSITE" id="PS50888">
    <property type="entry name" value="BHLH"/>
    <property type="match status" value="1"/>
</dbReference>
<keyword evidence="2" id="KW-0805">Transcription regulation</keyword>
<sequence length="276" mass="30364">MMAENPNWWSMNSMCLNSLATTTDHHHQEFPHSWSQLVGGLASEEDPSHHFESKKKLENWEEQILINPSLRVDPVFDEKSLEVESGQVLLYSHRDEDFQTSTRPCNWSHQVLPRSSSSPSSSSITSSNMLDFSNSKGDHGRNHSSECNSTVAGGVPKKARVQSSSTQTPLKVRKEKLGDKITALHQLVSPFGKTDTASVLFEAISHIGCLQGQIEALSSPYLGNAPSNMRHQQSGNQDEPKDLRSKGLCLVPISFTHHVGSDNGADYWAPALGGGF</sequence>
<dbReference type="GO" id="GO:0000978">
    <property type="term" value="F:RNA polymerase II cis-regulatory region sequence-specific DNA binding"/>
    <property type="evidence" value="ECO:0007669"/>
    <property type="project" value="TreeGrafter"/>
</dbReference>
<dbReference type="CDD" id="cd11393">
    <property type="entry name" value="bHLH_AtbHLH_like"/>
    <property type="match status" value="1"/>
</dbReference>